<dbReference type="Proteomes" id="UP000597989">
    <property type="component" value="Unassembled WGS sequence"/>
</dbReference>
<evidence type="ECO:0000256" key="1">
    <source>
        <dbReference type="SAM" id="Coils"/>
    </source>
</evidence>
<feature type="coiled-coil region" evidence="1">
    <location>
        <begin position="680"/>
        <end position="735"/>
    </location>
</feature>
<feature type="compositionally biased region" description="Polar residues" evidence="2">
    <location>
        <begin position="345"/>
        <end position="367"/>
    </location>
</feature>
<evidence type="ECO:0000313" key="5">
    <source>
        <dbReference type="Proteomes" id="UP000597989"/>
    </source>
</evidence>
<feature type="region of interest" description="Disordered" evidence="2">
    <location>
        <begin position="308"/>
        <end position="553"/>
    </location>
</feature>
<organism evidence="4 5">
    <name type="scientific">Saccharopolyspora thermophila</name>
    <dbReference type="NCBI Taxonomy" id="89367"/>
    <lineage>
        <taxon>Bacteria</taxon>
        <taxon>Bacillati</taxon>
        <taxon>Actinomycetota</taxon>
        <taxon>Actinomycetes</taxon>
        <taxon>Pseudonocardiales</taxon>
        <taxon>Pseudonocardiaceae</taxon>
        <taxon>Saccharopolyspora</taxon>
    </lineage>
</organism>
<feature type="domain" description="Putative T7SS secretion signal" evidence="3">
    <location>
        <begin position="4"/>
        <end position="166"/>
    </location>
</feature>
<feature type="compositionally biased region" description="Basic and acidic residues" evidence="2">
    <location>
        <begin position="495"/>
        <end position="510"/>
    </location>
</feature>
<evidence type="ECO:0000313" key="4">
    <source>
        <dbReference type="EMBL" id="GGI92471.1"/>
    </source>
</evidence>
<feature type="compositionally biased region" description="Low complexity" evidence="2">
    <location>
        <begin position="334"/>
        <end position="344"/>
    </location>
</feature>
<dbReference type="RefSeq" id="WP_373289891.1">
    <property type="nucleotide sequence ID" value="NZ_BMMT01000011.1"/>
</dbReference>
<name>A0A917K0R3_9PSEU</name>
<protein>
    <recommendedName>
        <fullName evidence="3">Putative T7SS secretion signal domain-containing protein</fullName>
    </recommendedName>
</protein>
<feature type="region of interest" description="Disordered" evidence="2">
    <location>
        <begin position="103"/>
        <end position="138"/>
    </location>
</feature>
<evidence type="ECO:0000256" key="2">
    <source>
        <dbReference type="SAM" id="MobiDB-lite"/>
    </source>
</evidence>
<dbReference type="InterPro" id="IPR049082">
    <property type="entry name" value="T7SS_signal"/>
</dbReference>
<reference evidence="4 5" key="1">
    <citation type="journal article" date="2014" name="Int. J. Syst. Evol. Microbiol.">
        <title>Complete genome sequence of Corynebacterium casei LMG S-19264T (=DSM 44701T), isolated from a smear-ripened cheese.</title>
        <authorList>
            <consortium name="US DOE Joint Genome Institute (JGI-PGF)"/>
            <person name="Walter F."/>
            <person name="Albersmeier A."/>
            <person name="Kalinowski J."/>
            <person name="Ruckert C."/>
        </authorList>
    </citation>
    <scope>NUCLEOTIDE SEQUENCE [LARGE SCALE GENOMIC DNA]</scope>
    <source>
        <strain evidence="4 5">CGMCC 4.7206</strain>
    </source>
</reference>
<feature type="compositionally biased region" description="Basic and acidic residues" evidence="2">
    <location>
        <begin position="520"/>
        <end position="545"/>
    </location>
</feature>
<feature type="compositionally biased region" description="Basic and acidic residues" evidence="2">
    <location>
        <begin position="103"/>
        <end position="116"/>
    </location>
</feature>
<evidence type="ECO:0000259" key="3">
    <source>
        <dbReference type="Pfam" id="PF21725"/>
    </source>
</evidence>
<dbReference type="Pfam" id="PF21725">
    <property type="entry name" value="T7SS_signal"/>
    <property type="match status" value="1"/>
</dbReference>
<accession>A0A917K0R3</accession>
<feature type="compositionally biased region" description="Pro residues" evidence="2">
    <location>
        <begin position="324"/>
        <end position="333"/>
    </location>
</feature>
<dbReference type="AlphaFoldDB" id="A0A917K0R3"/>
<sequence>MAPDPKEEVPGDLAAIDETRTTMAKLGAAFENAAQGFQKINTGGWSGATADAFADYYRQEPPKWFRAADAFTEAAEALGQYRDVLAWAQQQAEKACADLARAEKQTEQAQAQHEKSGASTPFQDPAAAARNQAQATLDAAKEQVEQAAAKAASILLKAAEKAPPTPGLLTMLASGVEDVWQNTAEAFGEFWQGSLEGSLEMIQQLRAISPFDPYNLTHPTQYAKNIGELASTTIAAAKTFVSDPIGTTKAMVGAGIDSFTKDPFATLGKLAPEVATGLATGGGSAVGRAGSMAHKVFEGVKEVVTPDKRKAEDWDWTPDYDAPTPQPSPPPAAQPHNVPAHQPPLTTSTHAGQSAPSPNHANTQGAPPTSGDPRGWNHTDHSVPNHTTPDSSRGAHHEPYTRPAHQPDASGPHAPPDNHRFGPRGSDWSHHDTQHTASHADDTPRPARDHSAQASRSESDQGTWKDPHHRGGADGHGDHTPTSPDHTHQGPGTHEPGHHDDEHDTPRPDQDAPSEPDHDEDPKNPDERDAEPSSPGDDDRPRLDELFPEPGGHFDADRALAAFRDALDGQYGDLNLNVSVKDIFGFDNKYQVFADITDSSGRNIGEIHRIFERHDDGITAHHNRLELNPEFQGAGFAKEFNGTLENWYRASGVNEIKLLANIDVGSYAWARQGYEFASQSEAVSDILPRLRNEIARAEDELNGLRQGLHQPGVDADTLRREIITWEQTLKDARDVEARFFEGSDRFPTPREISELGRPKDLESRESRDLQWLGKNVLLGTDERTGTTVRWNGVKRL</sequence>
<gene>
    <name evidence="4" type="ORF">GCM10011581_32050</name>
</gene>
<dbReference type="EMBL" id="BMMT01000011">
    <property type="protein sequence ID" value="GGI92471.1"/>
    <property type="molecule type" value="Genomic_DNA"/>
</dbReference>
<comment type="caution">
    <text evidence="4">The sequence shown here is derived from an EMBL/GenBank/DDBJ whole genome shotgun (WGS) entry which is preliminary data.</text>
</comment>
<keyword evidence="1" id="KW-0175">Coiled coil</keyword>
<feature type="compositionally biased region" description="Low complexity" evidence="2">
    <location>
        <begin position="126"/>
        <end position="138"/>
    </location>
</feature>
<proteinExistence type="predicted"/>
<feature type="compositionally biased region" description="Basic and acidic residues" evidence="2">
    <location>
        <begin position="427"/>
        <end position="479"/>
    </location>
</feature>